<dbReference type="InterPro" id="IPR003115">
    <property type="entry name" value="ParB_N"/>
</dbReference>
<gene>
    <name evidence="3" type="ORF">ATO3_24435</name>
</gene>
<comment type="caution">
    <text evidence="3">The sequence shown here is derived from an EMBL/GenBank/DDBJ whole genome shotgun (WGS) entry which is preliminary data.</text>
</comment>
<dbReference type="NCBIfam" id="TIGR00180">
    <property type="entry name" value="parB_part"/>
    <property type="match status" value="1"/>
</dbReference>
<dbReference type="GO" id="GO:0005694">
    <property type="term" value="C:chromosome"/>
    <property type="evidence" value="ECO:0007669"/>
    <property type="project" value="TreeGrafter"/>
</dbReference>
<organism evidence="3 4">
    <name type="scientific">Marinibacterium profundimaris</name>
    <dbReference type="NCBI Taxonomy" id="1679460"/>
    <lineage>
        <taxon>Bacteria</taxon>
        <taxon>Pseudomonadati</taxon>
        <taxon>Pseudomonadota</taxon>
        <taxon>Alphaproteobacteria</taxon>
        <taxon>Rhodobacterales</taxon>
        <taxon>Paracoccaceae</taxon>
        <taxon>Marinibacterium</taxon>
    </lineage>
</organism>
<dbReference type="InterPro" id="IPR017819">
    <property type="entry name" value="Plasmid_partition_RepB"/>
</dbReference>
<dbReference type="GO" id="GO:0003677">
    <property type="term" value="F:DNA binding"/>
    <property type="evidence" value="ECO:0007669"/>
    <property type="project" value="InterPro"/>
</dbReference>
<dbReference type="NCBIfam" id="TIGR03454">
    <property type="entry name" value="partition_RepB"/>
    <property type="match status" value="1"/>
</dbReference>
<dbReference type="SUPFAM" id="SSF109709">
    <property type="entry name" value="KorB DNA-binding domain-like"/>
    <property type="match status" value="1"/>
</dbReference>
<sequence length="301" mass="32936">MARKDLLKGLMEGNAKAAPSPAPRAAKGAIGAVSQSIAELRTRSLTEVPADMIDTAGLVDRLDPDDDLEAMIASIRDYGQQVPVLLRHSPNEEGRYEVVYGRRRVAALRALGQPVRAMIRDLKDRDLIIAQGQENTARKELSFIEKANFARQMVELGFERKIICDALHIDKTVISRMLKVTEDIPAPVIRAIGAAPSVGRDRWLALAERMAGQSKNALALAVGETSDKRFDAVFRALAPEKAPSPAPPKLTGVNGRSLGQVTRSEQKITLVLERAKSGDFGDWLAENIERIHRDYIEGSGE</sequence>
<dbReference type="PANTHER" id="PTHR33375:SF1">
    <property type="entry name" value="CHROMOSOME-PARTITIONING PROTEIN PARB-RELATED"/>
    <property type="match status" value="1"/>
</dbReference>
<name>A0A225NBW3_9RHOB</name>
<evidence type="ECO:0000256" key="1">
    <source>
        <dbReference type="ARBA" id="ARBA00006295"/>
    </source>
</evidence>
<dbReference type="InterPro" id="IPR037972">
    <property type="entry name" value="RepB_N"/>
</dbReference>
<accession>A0A225NBW3</accession>
<dbReference type="Pfam" id="PF07506">
    <property type="entry name" value="RepB"/>
    <property type="match status" value="1"/>
</dbReference>
<dbReference type="SUPFAM" id="SSF110849">
    <property type="entry name" value="ParB/Sulfiredoxin"/>
    <property type="match status" value="1"/>
</dbReference>
<keyword evidence="4" id="KW-1185">Reference proteome</keyword>
<reference evidence="3 4" key="1">
    <citation type="submission" date="2013-04" db="EMBL/GenBank/DDBJ databases">
        <title>Oceanicola sp. 22II1-22F33 Genome Sequencing.</title>
        <authorList>
            <person name="Lai Q."/>
            <person name="Li G."/>
            <person name="Shao Z."/>
        </authorList>
    </citation>
    <scope>NUCLEOTIDE SEQUENCE [LARGE SCALE GENOMIC DNA]</scope>
    <source>
        <strain evidence="3 4">22II1-22F33</strain>
    </source>
</reference>
<dbReference type="PANTHER" id="PTHR33375">
    <property type="entry name" value="CHROMOSOME-PARTITIONING PROTEIN PARB-RELATED"/>
    <property type="match status" value="1"/>
</dbReference>
<proteinExistence type="inferred from homology"/>
<dbReference type="CDD" id="cd16405">
    <property type="entry name" value="RepB_like_N"/>
    <property type="match status" value="1"/>
</dbReference>
<dbReference type="Pfam" id="PF02195">
    <property type="entry name" value="ParB_N"/>
    <property type="match status" value="1"/>
</dbReference>
<dbReference type="InterPro" id="IPR036086">
    <property type="entry name" value="ParB/Sulfiredoxin_sf"/>
</dbReference>
<dbReference type="Gene3D" id="1.10.10.2830">
    <property type="match status" value="1"/>
</dbReference>
<evidence type="ECO:0000313" key="3">
    <source>
        <dbReference type="EMBL" id="OWU68333.1"/>
    </source>
</evidence>
<comment type="similarity">
    <text evidence="1">Belongs to the ParB family.</text>
</comment>
<dbReference type="EMBL" id="AQQR01000022">
    <property type="protein sequence ID" value="OWU68333.1"/>
    <property type="molecule type" value="Genomic_DNA"/>
</dbReference>
<dbReference type="InterPro" id="IPR050336">
    <property type="entry name" value="Chromosome_partition/occlusion"/>
</dbReference>
<dbReference type="RefSeq" id="WP_088652513.1">
    <property type="nucleotide sequence ID" value="NZ_AQQR01000022.1"/>
</dbReference>
<dbReference type="Gene3D" id="3.90.1530.30">
    <property type="match status" value="1"/>
</dbReference>
<evidence type="ECO:0000313" key="4">
    <source>
        <dbReference type="Proteomes" id="UP000215377"/>
    </source>
</evidence>
<dbReference type="Proteomes" id="UP000215377">
    <property type="component" value="Unassembled WGS sequence"/>
</dbReference>
<dbReference type="AlphaFoldDB" id="A0A225NBW3"/>
<protein>
    <submittedName>
        <fullName evidence="3">Plasmid stablization protein ParB</fullName>
    </submittedName>
</protein>
<evidence type="ECO:0000259" key="2">
    <source>
        <dbReference type="SMART" id="SM00470"/>
    </source>
</evidence>
<dbReference type="InterPro" id="IPR011111">
    <property type="entry name" value="Plasmid_RepB"/>
</dbReference>
<feature type="domain" description="ParB-like N-terminal" evidence="2">
    <location>
        <begin position="46"/>
        <end position="136"/>
    </location>
</feature>
<dbReference type="InterPro" id="IPR004437">
    <property type="entry name" value="ParB/RepB/Spo0J"/>
</dbReference>
<dbReference type="OrthoDB" id="7908920at2"/>
<dbReference type="SMART" id="SM00470">
    <property type="entry name" value="ParB"/>
    <property type="match status" value="1"/>
</dbReference>
<dbReference type="GO" id="GO:0007059">
    <property type="term" value="P:chromosome segregation"/>
    <property type="evidence" value="ECO:0007669"/>
    <property type="project" value="TreeGrafter"/>
</dbReference>